<name>A0A4Z1IFC6_9HELO</name>
<sequence>MIALTANASATGSNRKLLEREEITWRKRDAFASNGPQEPTTERVGAHFCNMNGFLDTQFYDGLQETAKMWFETEFGFDLGELGDFGCASTVDLVGEVLGNIFDAIFPEFIWLIETGVKLGEIACDAAETFNLTRLLLRDPETSIVDEKLAKAWAKEIKKKESFRSQNTRSTPDRLEGSKTKRSTESNTTLLSNPNRVVYSQLKIDLQKAFFSFSLKMYNSKI</sequence>
<accession>A0A4Z1IFC6</accession>
<dbReference type="EMBL" id="PQXN01000093">
    <property type="protein sequence ID" value="TGO55367.1"/>
    <property type="molecule type" value="Genomic_DNA"/>
</dbReference>
<dbReference type="Proteomes" id="UP000297527">
    <property type="component" value="Unassembled WGS sequence"/>
</dbReference>
<evidence type="ECO:0000256" key="1">
    <source>
        <dbReference type="SAM" id="MobiDB-lite"/>
    </source>
</evidence>
<proteinExistence type="predicted"/>
<feature type="compositionally biased region" description="Basic and acidic residues" evidence="1">
    <location>
        <begin position="171"/>
        <end position="184"/>
    </location>
</feature>
<dbReference type="OrthoDB" id="1896086at2759"/>
<keyword evidence="3" id="KW-1185">Reference proteome</keyword>
<protein>
    <submittedName>
        <fullName evidence="2">Uncharacterized protein</fullName>
    </submittedName>
</protein>
<feature type="region of interest" description="Disordered" evidence="1">
    <location>
        <begin position="163"/>
        <end position="188"/>
    </location>
</feature>
<evidence type="ECO:0000313" key="2">
    <source>
        <dbReference type="EMBL" id="TGO55367.1"/>
    </source>
</evidence>
<comment type="caution">
    <text evidence="2">The sequence shown here is derived from an EMBL/GenBank/DDBJ whole genome shotgun (WGS) entry which is preliminary data.</text>
</comment>
<dbReference type="AlphaFoldDB" id="A0A4Z1IFC6"/>
<organism evidence="2 3">
    <name type="scientific">Botryotinia convoluta</name>
    <dbReference type="NCBI Taxonomy" id="54673"/>
    <lineage>
        <taxon>Eukaryota</taxon>
        <taxon>Fungi</taxon>
        <taxon>Dikarya</taxon>
        <taxon>Ascomycota</taxon>
        <taxon>Pezizomycotina</taxon>
        <taxon>Leotiomycetes</taxon>
        <taxon>Helotiales</taxon>
        <taxon>Sclerotiniaceae</taxon>
        <taxon>Botryotinia</taxon>
    </lineage>
</organism>
<gene>
    <name evidence="2" type="ORF">BCON_0093g00400</name>
</gene>
<evidence type="ECO:0000313" key="3">
    <source>
        <dbReference type="Proteomes" id="UP000297527"/>
    </source>
</evidence>
<reference evidence="2 3" key="1">
    <citation type="submission" date="2017-12" db="EMBL/GenBank/DDBJ databases">
        <title>Comparative genomics of Botrytis spp.</title>
        <authorList>
            <person name="Valero-Jimenez C.A."/>
            <person name="Tapia P."/>
            <person name="Veloso J."/>
            <person name="Silva-Moreno E."/>
            <person name="Staats M."/>
            <person name="Valdes J.H."/>
            <person name="Van Kan J.A.L."/>
        </authorList>
    </citation>
    <scope>NUCLEOTIDE SEQUENCE [LARGE SCALE GENOMIC DNA]</scope>
    <source>
        <strain evidence="2 3">MUCL11595</strain>
    </source>
</reference>